<evidence type="ECO:0000313" key="8">
    <source>
        <dbReference type="Proteomes" id="UP000177481"/>
    </source>
</evidence>
<dbReference type="STRING" id="1797471.A3A71_02505"/>
<comment type="caution">
    <text evidence="7">The sequence shown here is derived from an EMBL/GenBank/DDBJ whole genome shotgun (WGS) entry which is preliminary data.</text>
</comment>
<dbReference type="GO" id="GO:1990904">
    <property type="term" value="C:ribonucleoprotein complex"/>
    <property type="evidence" value="ECO:0007669"/>
    <property type="project" value="UniProtKB-KW"/>
</dbReference>
<accession>A0A1F5EBV2</accession>
<dbReference type="NCBIfam" id="NF003698">
    <property type="entry name" value="PRK05309.1"/>
    <property type="match status" value="1"/>
</dbReference>
<gene>
    <name evidence="5" type="primary">rpsK</name>
    <name evidence="7" type="ORF">A3A71_02505</name>
</gene>
<dbReference type="InterPro" id="IPR036967">
    <property type="entry name" value="Ribosomal_uS11_sf"/>
</dbReference>
<sequence>MATKKTTKTSAKQTFQPIPNIRLSVSSSFNNTIITANALPSGKVISWTSSGQSGFKGTKKGTPYAATTAMKLLLEKLEPYKPETAEVTVSGAGNGRDAALRAIIGSGIKVLSVRDITPLPHNGTRAKKARRV</sequence>
<dbReference type="PROSITE" id="PS00054">
    <property type="entry name" value="RIBOSOMAL_S11"/>
    <property type="match status" value="1"/>
</dbReference>
<protein>
    <recommendedName>
        <fullName evidence="4 5">Small ribosomal subunit protein uS11</fullName>
    </recommendedName>
</protein>
<dbReference type="PIRSF" id="PIRSF002131">
    <property type="entry name" value="Ribosomal_S11"/>
    <property type="match status" value="1"/>
</dbReference>
<evidence type="ECO:0000256" key="4">
    <source>
        <dbReference type="ARBA" id="ARBA00035160"/>
    </source>
</evidence>
<evidence type="ECO:0000256" key="6">
    <source>
        <dbReference type="RuleBase" id="RU003629"/>
    </source>
</evidence>
<evidence type="ECO:0000256" key="3">
    <source>
        <dbReference type="ARBA" id="ARBA00023274"/>
    </source>
</evidence>
<evidence type="ECO:0000256" key="2">
    <source>
        <dbReference type="ARBA" id="ARBA00022980"/>
    </source>
</evidence>
<reference evidence="7 8" key="1">
    <citation type="journal article" date="2016" name="Nat. Commun.">
        <title>Thousands of microbial genomes shed light on interconnected biogeochemical processes in an aquifer system.</title>
        <authorList>
            <person name="Anantharaman K."/>
            <person name="Brown C.T."/>
            <person name="Hug L.A."/>
            <person name="Sharon I."/>
            <person name="Castelle C.J."/>
            <person name="Probst A.J."/>
            <person name="Thomas B.C."/>
            <person name="Singh A."/>
            <person name="Wilkins M.J."/>
            <person name="Karaoz U."/>
            <person name="Brodie E.L."/>
            <person name="Williams K.H."/>
            <person name="Hubbard S.S."/>
            <person name="Banfield J.F."/>
        </authorList>
    </citation>
    <scope>NUCLEOTIDE SEQUENCE [LARGE SCALE GENOMIC DNA]</scope>
</reference>
<proteinExistence type="inferred from homology"/>
<dbReference type="EMBL" id="MEZX01000002">
    <property type="protein sequence ID" value="OGD64892.1"/>
    <property type="molecule type" value="Genomic_DNA"/>
</dbReference>
<dbReference type="Proteomes" id="UP000177481">
    <property type="component" value="Unassembled WGS sequence"/>
</dbReference>
<dbReference type="PANTHER" id="PTHR11759">
    <property type="entry name" value="40S RIBOSOMAL PROTEIN S14/30S RIBOSOMAL PROTEIN S11"/>
    <property type="match status" value="1"/>
</dbReference>
<dbReference type="SUPFAM" id="SSF53137">
    <property type="entry name" value="Translational machinery components"/>
    <property type="match status" value="1"/>
</dbReference>
<dbReference type="GO" id="GO:0003735">
    <property type="term" value="F:structural constituent of ribosome"/>
    <property type="evidence" value="ECO:0007669"/>
    <property type="project" value="InterPro"/>
</dbReference>
<dbReference type="Pfam" id="PF00411">
    <property type="entry name" value="Ribosomal_S11"/>
    <property type="match status" value="1"/>
</dbReference>
<dbReference type="InterPro" id="IPR018102">
    <property type="entry name" value="Ribosomal_uS11_CS"/>
</dbReference>
<comment type="function">
    <text evidence="5">Located on the platform of the 30S subunit, it bridges several disparate RNA helices of the 16S rRNA. Forms part of the Shine-Dalgarno cleft in the 70S ribosome.</text>
</comment>
<keyword evidence="5" id="KW-0699">rRNA-binding</keyword>
<dbReference type="GO" id="GO:0019843">
    <property type="term" value="F:rRNA binding"/>
    <property type="evidence" value="ECO:0007669"/>
    <property type="project" value="UniProtKB-UniRule"/>
</dbReference>
<keyword evidence="3 5" id="KW-0687">Ribonucleoprotein</keyword>
<evidence type="ECO:0000256" key="5">
    <source>
        <dbReference type="HAMAP-Rule" id="MF_01310"/>
    </source>
</evidence>
<name>A0A1F5EBV2_9BACT</name>
<comment type="similarity">
    <text evidence="1 5 6">Belongs to the universal ribosomal protein uS11 family.</text>
</comment>
<evidence type="ECO:0000313" key="7">
    <source>
        <dbReference type="EMBL" id="OGD64892.1"/>
    </source>
</evidence>
<dbReference type="GO" id="GO:0006412">
    <property type="term" value="P:translation"/>
    <property type="evidence" value="ECO:0007669"/>
    <property type="project" value="UniProtKB-UniRule"/>
</dbReference>
<comment type="subunit">
    <text evidence="5">Part of the 30S ribosomal subunit. Interacts with proteins S7 and S18. Binds to IF-3.</text>
</comment>
<evidence type="ECO:0000256" key="1">
    <source>
        <dbReference type="ARBA" id="ARBA00006194"/>
    </source>
</evidence>
<dbReference type="GO" id="GO:0005840">
    <property type="term" value="C:ribosome"/>
    <property type="evidence" value="ECO:0007669"/>
    <property type="project" value="UniProtKB-KW"/>
</dbReference>
<keyword evidence="5" id="KW-0694">RNA-binding</keyword>
<organism evidence="7 8">
    <name type="scientific">Candidatus Berkelbacteria bacterium RIFCSPLOWO2_01_FULL_50_28</name>
    <dbReference type="NCBI Taxonomy" id="1797471"/>
    <lineage>
        <taxon>Bacteria</taxon>
        <taxon>Candidatus Berkelbacteria</taxon>
    </lineage>
</organism>
<dbReference type="HAMAP" id="MF_01310">
    <property type="entry name" value="Ribosomal_uS11"/>
    <property type="match status" value="1"/>
</dbReference>
<dbReference type="InterPro" id="IPR001971">
    <property type="entry name" value="Ribosomal_uS11"/>
</dbReference>
<dbReference type="Gene3D" id="3.30.420.80">
    <property type="entry name" value="Ribosomal protein S11"/>
    <property type="match status" value="1"/>
</dbReference>
<dbReference type="AlphaFoldDB" id="A0A1F5EBV2"/>
<keyword evidence="2 5" id="KW-0689">Ribosomal protein</keyword>